<name>A0AA42VZC8_9BURK</name>
<dbReference type="EMBL" id="JAOCJW010000003">
    <property type="protein sequence ID" value="MDH2004412.1"/>
    <property type="molecule type" value="Genomic_DNA"/>
</dbReference>
<sequence length="111" mass="12147">MQGQGITNAASWLQWRDTADAQAVLQGAQHLPTDTINALLRHLNSGQCDVPWVLTFARRVLGQAPAHGHIMLAVQKMADAMNLSAKVLARRIAAHVCAHKRHPMGNQLLLM</sequence>
<evidence type="ECO:0000313" key="2">
    <source>
        <dbReference type="Proteomes" id="UP001161294"/>
    </source>
</evidence>
<comment type="caution">
    <text evidence="1">The sequence shown here is derived from an EMBL/GenBank/DDBJ whole genome shotgun (WGS) entry which is preliminary data.</text>
</comment>
<protein>
    <submittedName>
        <fullName evidence="1">Uncharacterized protein</fullName>
    </submittedName>
</protein>
<gene>
    <name evidence="1" type="ORF">N5J23_02410</name>
</gene>
<proteinExistence type="predicted"/>
<accession>A0AA42VZC8</accession>
<dbReference type="RefSeq" id="WP_279810829.1">
    <property type="nucleotide sequence ID" value="NZ_JAOBZY010000001.1"/>
</dbReference>
<dbReference type="Proteomes" id="UP001161294">
    <property type="component" value="Unassembled WGS sequence"/>
</dbReference>
<dbReference type="AlphaFoldDB" id="A0AA42VZC8"/>
<reference evidence="1" key="1">
    <citation type="submission" date="2022-09" db="EMBL/GenBank/DDBJ databases">
        <title>Intensive care unit water sources are persistently colonized with multi-drug resistant bacteria and are the site of extensive horizontal gene transfer of antibiotic resistance genes.</title>
        <authorList>
            <person name="Diorio-Toth L."/>
        </authorList>
    </citation>
    <scope>NUCLEOTIDE SEQUENCE</scope>
    <source>
        <strain evidence="1">GD03686</strain>
    </source>
</reference>
<evidence type="ECO:0000313" key="1">
    <source>
        <dbReference type="EMBL" id="MDH2004412.1"/>
    </source>
</evidence>
<organism evidence="1 2">
    <name type="scientific">Comamonas aquatica</name>
    <dbReference type="NCBI Taxonomy" id="225991"/>
    <lineage>
        <taxon>Bacteria</taxon>
        <taxon>Pseudomonadati</taxon>
        <taxon>Pseudomonadota</taxon>
        <taxon>Betaproteobacteria</taxon>
        <taxon>Burkholderiales</taxon>
        <taxon>Comamonadaceae</taxon>
        <taxon>Comamonas</taxon>
    </lineage>
</organism>